<feature type="domain" description="Chalcone isomerase" evidence="2">
    <location>
        <begin position="45"/>
        <end position="216"/>
    </location>
</feature>
<dbReference type="SUPFAM" id="SSF54626">
    <property type="entry name" value="Chalcone isomerase"/>
    <property type="match status" value="1"/>
</dbReference>
<dbReference type="InterPro" id="IPR016088">
    <property type="entry name" value="Chalcone_isomerase_3-sand"/>
</dbReference>
<dbReference type="AlphaFoldDB" id="K0R7T4"/>
<dbReference type="EMBL" id="AGNL01046243">
    <property type="protein sequence ID" value="EJK48124.1"/>
    <property type="molecule type" value="Genomic_DNA"/>
</dbReference>
<feature type="chain" id="PRO_5003840029" description="Chalcone isomerase domain-containing protein" evidence="1">
    <location>
        <begin position="21"/>
        <end position="227"/>
    </location>
</feature>
<reference evidence="3 4" key="1">
    <citation type="journal article" date="2012" name="Genome Biol.">
        <title>Genome and low-iron response of an oceanic diatom adapted to chronic iron limitation.</title>
        <authorList>
            <person name="Lommer M."/>
            <person name="Specht M."/>
            <person name="Roy A.S."/>
            <person name="Kraemer L."/>
            <person name="Andreson R."/>
            <person name="Gutowska M.A."/>
            <person name="Wolf J."/>
            <person name="Bergner S.V."/>
            <person name="Schilhabel M.B."/>
            <person name="Klostermeier U.C."/>
            <person name="Beiko R.G."/>
            <person name="Rosenstiel P."/>
            <person name="Hippler M."/>
            <person name="Laroche J."/>
        </authorList>
    </citation>
    <scope>NUCLEOTIDE SEQUENCE [LARGE SCALE GENOMIC DNA]</scope>
    <source>
        <strain evidence="3 4">CCMP1005</strain>
    </source>
</reference>
<dbReference type="InterPro" id="IPR016087">
    <property type="entry name" value="Chalcone_isomerase"/>
</dbReference>
<name>K0R7T4_THAOC</name>
<dbReference type="Proteomes" id="UP000266841">
    <property type="component" value="Unassembled WGS sequence"/>
</dbReference>
<dbReference type="OMA" id="DIFIACK"/>
<dbReference type="PANTHER" id="PTHR47698">
    <property type="entry name" value="FATTY-ACID-BINDING PROTEIN 3, CHLOROPLASTIC"/>
    <property type="match status" value="1"/>
</dbReference>
<evidence type="ECO:0000259" key="2">
    <source>
        <dbReference type="Pfam" id="PF16036"/>
    </source>
</evidence>
<keyword evidence="1" id="KW-0732">Signal</keyword>
<dbReference type="eggNOG" id="ENOG502T7WM">
    <property type="taxonomic scope" value="Eukaryota"/>
</dbReference>
<comment type="caution">
    <text evidence="3">The sequence shown here is derived from an EMBL/GenBank/DDBJ whole genome shotgun (WGS) entry which is preliminary data.</text>
</comment>
<gene>
    <name evidence="3" type="ORF">THAOC_33107</name>
</gene>
<evidence type="ECO:0000313" key="3">
    <source>
        <dbReference type="EMBL" id="EJK48124.1"/>
    </source>
</evidence>
<dbReference type="InterPro" id="IPR016089">
    <property type="entry name" value="Chalcone_isomerase_bundle_sf"/>
</dbReference>
<organism evidence="3 4">
    <name type="scientific">Thalassiosira oceanica</name>
    <name type="common">Marine diatom</name>
    <dbReference type="NCBI Taxonomy" id="159749"/>
    <lineage>
        <taxon>Eukaryota</taxon>
        <taxon>Sar</taxon>
        <taxon>Stramenopiles</taxon>
        <taxon>Ochrophyta</taxon>
        <taxon>Bacillariophyta</taxon>
        <taxon>Coscinodiscophyceae</taxon>
        <taxon>Thalassiosirophycidae</taxon>
        <taxon>Thalassiosirales</taxon>
        <taxon>Thalassiosiraceae</taxon>
        <taxon>Thalassiosira</taxon>
    </lineage>
</organism>
<dbReference type="Gene3D" id="3.50.70.10">
    <property type="match status" value="1"/>
</dbReference>
<evidence type="ECO:0000256" key="1">
    <source>
        <dbReference type="SAM" id="SignalP"/>
    </source>
</evidence>
<evidence type="ECO:0000313" key="4">
    <source>
        <dbReference type="Proteomes" id="UP000266841"/>
    </source>
</evidence>
<proteinExistence type="predicted"/>
<dbReference type="OrthoDB" id="18193at2759"/>
<dbReference type="PANTHER" id="PTHR47698:SF2">
    <property type="entry name" value="FATTY-ACID-BINDING PROTEIN 3, CHLOROPLASTIC"/>
    <property type="match status" value="1"/>
</dbReference>
<dbReference type="Gene3D" id="1.10.890.20">
    <property type="match status" value="1"/>
</dbReference>
<accession>K0R7T4</accession>
<dbReference type="GO" id="GO:0016872">
    <property type="term" value="F:intramolecular lyase activity"/>
    <property type="evidence" value="ECO:0007669"/>
    <property type="project" value="InterPro"/>
</dbReference>
<keyword evidence="4" id="KW-1185">Reference proteome</keyword>
<protein>
    <recommendedName>
        <fullName evidence="2">Chalcone isomerase domain-containing protein</fullName>
    </recommendedName>
</protein>
<dbReference type="Pfam" id="PF16036">
    <property type="entry name" value="Chalcone_3"/>
    <property type="match status" value="1"/>
</dbReference>
<dbReference type="InterPro" id="IPR036298">
    <property type="entry name" value="Chalcone_isomerase_sf"/>
</dbReference>
<sequence length="227" mass="24475">MSKAANLPSLLLVVAVAALAVIYKPTHLSGDGFASTTTDIVGLAEIDGLAFPSMISTQGPKQTLIGGGTRRKWNVKVYAVGFFAERKTIKALQRKHSEGNLESRFAQDFAEHRSTKSLLLRFHRGVSSEDVSDALGEALVPSVGEVNAKEFQDFLLSMLNDRVEKGSDIYITCRGDKVFVSTNGKDSSAISMKGLSSAIFNIYLGSKPVSPPVKEGFEKAFGELIET</sequence>
<feature type="signal peptide" evidence="1">
    <location>
        <begin position="1"/>
        <end position="20"/>
    </location>
</feature>